<protein>
    <submittedName>
        <fullName evidence="1">Uncharacterized protein</fullName>
    </submittedName>
</protein>
<reference evidence="1 2" key="1">
    <citation type="journal article" date="2018" name="Front. Plant Sci.">
        <title>Red Clover (Trifolium pratense) and Zigzag Clover (T. medium) - A Picture of Genomic Similarities and Differences.</title>
        <authorList>
            <person name="Dluhosova J."/>
            <person name="Istvanek J."/>
            <person name="Nedelnik J."/>
            <person name="Repkova J."/>
        </authorList>
    </citation>
    <scope>NUCLEOTIDE SEQUENCE [LARGE SCALE GENOMIC DNA]</scope>
    <source>
        <strain evidence="2">cv. 10/8</strain>
        <tissue evidence="1">Leaf</tissue>
    </source>
</reference>
<feature type="non-terminal residue" evidence="1">
    <location>
        <position position="1"/>
    </location>
</feature>
<dbReference type="Proteomes" id="UP000265520">
    <property type="component" value="Unassembled WGS sequence"/>
</dbReference>
<evidence type="ECO:0000313" key="2">
    <source>
        <dbReference type="Proteomes" id="UP000265520"/>
    </source>
</evidence>
<evidence type="ECO:0000313" key="1">
    <source>
        <dbReference type="EMBL" id="MCI89554.1"/>
    </source>
</evidence>
<dbReference type="EMBL" id="LXQA011222495">
    <property type="protein sequence ID" value="MCI89554.1"/>
    <property type="molecule type" value="Genomic_DNA"/>
</dbReference>
<comment type="caution">
    <text evidence="1">The sequence shown here is derived from an EMBL/GenBank/DDBJ whole genome shotgun (WGS) entry which is preliminary data.</text>
</comment>
<name>A0A392VMC6_9FABA</name>
<keyword evidence="2" id="KW-1185">Reference proteome</keyword>
<accession>A0A392VMC6</accession>
<organism evidence="1 2">
    <name type="scientific">Trifolium medium</name>
    <dbReference type="NCBI Taxonomy" id="97028"/>
    <lineage>
        <taxon>Eukaryota</taxon>
        <taxon>Viridiplantae</taxon>
        <taxon>Streptophyta</taxon>
        <taxon>Embryophyta</taxon>
        <taxon>Tracheophyta</taxon>
        <taxon>Spermatophyta</taxon>
        <taxon>Magnoliopsida</taxon>
        <taxon>eudicotyledons</taxon>
        <taxon>Gunneridae</taxon>
        <taxon>Pentapetalae</taxon>
        <taxon>rosids</taxon>
        <taxon>fabids</taxon>
        <taxon>Fabales</taxon>
        <taxon>Fabaceae</taxon>
        <taxon>Papilionoideae</taxon>
        <taxon>50 kb inversion clade</taxon>
        <taxon>NPAAA clade</taxon>
        <taxon>Hologalegina</taxon>
        <taxon>IRL clade</taxon>
        <taxon>Trifolieae</taxon>
        <taxon>Trifolium</taxon>
    </lineage>
</organism>
<sequence length="39" mass="4631">LHHEIEELEKWTSSPAVSFSGDGKKWERLFGWRVNCEEL</sequence>
<dbReference type="AlphaFoldDB" id="A0A392VMC6"/>
<proteinExistence type="predicted"/>